<feature type="domain" description="SH3" evidence="7">
    <location>
        <begin position="470"/>
        <end position="533"/>
    </location>
</feature>
<organism evidence="8 9">
    <name type="scientific">Cyclocybe aegerita</name>
    <name type="common">Black poplar mushroom</name>
    <name type="synonym">Agrocybe aegerita</name>
    <dbReference type="NCBI Taxonomy" id="1973307"/>
    <lineage>
        <taxon>Eukaryota</taxon>
        <taxon>Fungi</taxon>
        <taxon>Dikarya</taxon>
        <taxon>Basidiomycota</taxon>
        <taxon>Agaricomycotina</taxon>
        <taxon>Agaricomycetes</taxon>
        <taxon>Agaricomycetidae</taxon>
        <taxon>Agaricales</taxon>
        <taxon>Agaricineae</taxon>
        <taxon>Bolbitiaceae</taxon>
        <taxon>Cyclocybe</taxon>
    </lineage>
</organism>
<dbReference type="GO" id="GO:0030864">
    <property type="term" value="C:cortical actin cytoskeleton"/>
    <property type="evidence" value="ECO:0007669"/>
    <property type="project" value="UniProtKB-ARBA"/>
</dbReference>
<dbReference type="InterPro" id="IPR001060">
    <property type="entry name" value="FCH_dom"/>
</dbReference>
<dbReference type="EMBL" id="CACVBS010000029">
    <property type="protein sequence ID" value="CAA7260508.1"/>
    <property type="molecule type" value="Genomic_DNA"/>
</dbReference>
<dbReference type="SUPFAM" id="SSF50044">
    <property type="entry name" value="SH3-domain"/>
    <property type="match status" value="2"/>
</dbReference>
<dbReference type="PANTHER" id="PTHR23065:SF7">
    <property type="entry name" value="NOSTRIN, ISOFORM H"/>
    <property type="match status" value="1"/>
</dbReference>
<dbReference type="CDD" id="cd00174">
    <property type="entry name" value="SH3"/>
    <property type="match status" value="2"/>
</dbReference>
<evidence type="ECO:0000256" key="5">
    <source>
        <dbReference type="PROSITE-ProRule" id="PRU00192"/>
    </source>
</evidence>
<comment type="caution">
    <text evidence="8">The sequence shown here is derived from an EMBL/GenBank/DDBJ whole genome shotgun (WGS) entry which is preliminary data.</text>
</comment>
<sequence length="533" mass="59129">MLDIPNITPKAAGEASSHSVNPETPRTSISASRSNACREASNHCLLNDDADDELPSSPATSDLVSDLDARSFVMVARGSRRDFSQLSRTLKERIRVLKHLQEFYKLKATYEESFARNMNKLANVRFGHTESGQLGVCLDTLLQETSTQAQSHRQLGRKIRYELLPEVGSMIQRCQTLLDEEVIPAEVDADSGEAWNSLNADDDQWDDLNQEMAEMEYKRGDFLKDTLWQYANLLSTGCVSVDKSCERIRVALEQFEPIKETDLKPSEEKNVDIKAPSSFIDTSRPMPEQTSSNATSPTADGTEHPDGKRPLLCSCCLPPMPVPGDFTPTIVPPPRAVPIPPPSQMFYVKALYDYVPTNDVELSFKAGDVISVTATTEDGWWAGEHIDKSKRVIGKFLFPCNFVYRIPGLMDVVLTSTNPTASTSSTVSAVSAESRDSSTLTQWPLCPRPTAAQELNGSKPSRLLPQERSRVKFFVKTDFPFMGVDPLDLSFDAGDIIAVTATPDDGWWHGEPVNESKRVAGKYVFPSNFVHRL</sequence>
<feature type="compositionally biased region" description="Basic and acidic residues" evidence="6">
    <location>
        <begin position="263"/>
        <end position="272"/>
    </location>
</feature>
<comment type="subcellular location">
    <subcellularLocation>
        <location evidence="1">Cytoplasm</location>
    </subcellularLocation>
</comment>
<evidence type="ECO:0000256" key="6">
    <source>
        <dbReference type="SAM" id="MobiDB-lite"/>
    </source>
</evidence>
<protein>
    <recommendedName>
        <fullName evidence="7">SH3 domain-containing protein</fullName>
    </recommendedName>
</protein>
<keyword evidence="9" id="KW-1185">Reference proteome</keyword>
<dbReference type="Pfam" id="PF00611">
    <property type="entry name" value="FCH"/>
    <property type="match status" value="1"/>
</dbReference>
<dbReference type="GO" id="GO:0005886">
    <property type="term" value="C:plasma membrane"/>
    <property type="evidence" value="ECO:0007669"/>
    <property type="project" value="TreeGrafter"/>
</dbReference>
<dbReference type="Gene3D" id="1.20.1270.60">
    <property type="entry name" value="Arfaptin homology (AH) domain/BAR domain"/>
    <property type="match status" value="2"/>
</dbReference>
<dbReference type="GO" id="GO:0032153">
    <property type="term" value="C:cell division site"/>
    <property type="evidence" value="ECO:0007669"/>
    <property type="project" value="TreeGrafter"/>
</dbReference>
<accession>A0A8S0WWI1</accession>
<feature type="region of interest" description="Disordered" evidence="6">
    <location>
        <begin position="263"/>
        <end position="306"/>
    </location>
</feature>
<keyword evidence="2 5" id="KW-0728">SH3 domain</keyword>
<keyword evidence="3" id="KW-0963">Cytoplasm</keyword>
<keyword evidence="4" id="KW-0597">Phosphoprotein</keyword>
<dbReference type="SMART" id="SM00326">
    <property type="entry name" value="SH3"/>
    <property type="match status" value="2"/>
</dbReference>
<dbReference type="SMART" id="SM00055">
    <property type="entry name" value="FCH"/>
    <property type="match status" value="1"/>
</dbReference>
<proteinExistence type="predicted"/>
<dbReference type="PANTHER" id="PTHR23065">
    <property type="entry name" value="PROLINE-SERINE-THREONINE PHOSPHATASE INTERACTING PROTEIN 1"/>
    <property type="match status" value="1"/>
</dbReference>
<name>A0A8S0WWI1_CYCAE</name>
<evidence type="ECO:0000259" key="7">
    <source>
        <dbReference type="PROSITE" id="PS50002"/>
    </source>
</evidence>
<dbReference type="AlphaFoldDB" id="A0A8S0WWI1"/>
<evidence type="ECO:0000256" key="2">
    <source>
        <dbReference type="ARBA" id="ARBA00022443"/>
    </source>
</evidence>
<dbReference type="InterPro" id="IPR027267">
    <property type="entry name" value="AH/BAR_dom_sf"/>
</dbReference>
<evidence type="ECO:0000313" key="8">
    <source>
        <dbReference type="EMBL" id="CAA7260508.1"/>
    </source>
</evidence>
<dbReference type="SUPFAM" id="SSF103657">
    <property type="entry name" value="BAR/IMD domain-like"/>
    <property type="match status" value="1"/>
</dbReference>
<dbReference type="OrthoDB" id="19092at2759"/>
<dbReference type="InterPro" id="IPR001452">
    <property type="entry name" value="SH3_domain"/>
</dbReference>
<evidence type="ECO:0000256" key="3">
    <source>
        <dbReference type="ARBA" id="ARBA00022490"/>
    </source>
</evidence>
<reference evidence="8 9" key="1">
    <citation type="submission" date="2020-01" db="EMBL/GenBank/DDBJ databases">
        <authorList>
            <person name="Gupta K D."/>
        </authorList>
    </citation>
    <scope>NUCLEOTIDE SEQUENCE [LARGE SCALE GENOMIC DNA]</scope>
</reference>
<feature type="domain" description="SH3" evidence="7">
    <location>
        <begin position="343"/>
        <end position="408"/>
    </location>
</feature>
<feature type="region of interest" description="Disordered" evidence="6">
    <location>
        <begin position="1"/>
        <end position="34"/>
    </location>
</feature>
<feature type="compositionally biased region" description="Polar residues" evidence="6">
    <location>
        <begin position="288"/>
        <end position="299"/>
    </location>
</feature>
<gene>
    <name evidence="8" type="ORF">AAE3_LOCUS2695</name>
</gene>
<dbReference type="InterPro" id="IPR036028">
    <property type="entry name" value="SH3-like_dom_sf"/>
</dbReference>
<feature type="compositionally biased region" description="Polar residues" evidence="6">
    <location>
        <begin position="16"/>
        <end position="34"/>
    </location>
</feature>
<evidence type="ECO:0000256" key="4">
    <source>
        <dbReference type="ARBA" id="ARBA00022553"/>
    </source>
</evidence>
<dbReference type="GO" id="GO:0030036">
    <property type="term" value="P:actin cytoskeleton organization"/>
    <property type="evidence" value="ECO:0007669"/>
    <property type="project" value="UniProtKB-ARBA"/>
</dbReference>
<dbReference type="Gene3D" id="2.30.30.40">
    <property type="entry name" value="SH3 Domains"/>
    <property type="match status" value="2"/>
</dbReference>
<dbReference type="Proteomes" id="UP000467700">
    <property type="component" value="Unassembled WGS sequence"/>
</dbReference>
<evidence type="ECO:0000256" key="1">
    <source>
        <dbReference type="ARBA" id="ARBA00004496"/>
    </source>
</evidence>
<dbReference type="Pfam" id="PF00018">
    <property type="entry name" value="SH3_1"/>
    <property type="match status" value="2"/>
</dbReference>
<dbReference type="PROSITE" id="PS50002">
    <property type="entry name" value="SH3"/>
    <property type="match status" value="2"/>
</dbReference>
<evidence type="ECO:0000313" key="9">
    <source>
        <dbReference type="Proteomes" id="UP000467700"/>
    </source>
</evidence>
<dbReference type="PRINTS" id="PR00452">
    <property type="entry name" value="SH3DOMAIN"/>
</dbReference>